<evidence type="ECO:0000256" key="4">
    <source>
        <dbReference type="ARBA" id="ARBA00022844"/>
    </source>
</evidence>
<keyword evidence="3" id="KW-1161">Viral attachment to host cell</keyword>
<evidence type="ECO:0000256" key="1">
    <source>
        <dbReference type="ARBA" id="ARBA00004328"/>
    </source>
</evidence>
<evidence type="ECO:0000313" key="8">
    <source>
        <dbReference type="EMBL" id="DAD49909.1"/>
    </source>
</evidence>
<dbReference type="EMBL" id="BK013377">
    <property type="protein sequence ID" value="DAD49909.1"/>
    <property type="molecule type" value="Genomic_RNA"/>
</dbReference>
<keyword evidence="4" id="KW-0946">Virion</keyword>
<dbReference type="RefSeq" id="YP_010769152.1">
    <property type="nucleotide sequence ID" value="NC_073892.1"/>
</dbReference>
<evidence type="ECO:0000256" key="3">
    <source>
        <dbReference type="ARBA" id="ARBA00022804"/>
    </source>
</evidence>
<evidence type="ECO:0000256" key="2">
    <source>
        <dbReference type="ARBA" id="ARBA00022581"/>
    </source>
</evidence>
<dbReference type="InterPro" id="IPR005563">
    <property type="entry name" value="A_protein"/>
</dbReference>
<accession>A0A8S5KXY8</accession>
<evidence type="ECO:0000256" key="6">
    <source>
        <dbReference type="ARBA" id="ARBA00023296"/>
    </source>
</evidence>
<dbReference type="GO" id="GO:0044423">
    <property type="term" value="C:virion component"/>
    <property type="evidence" value="ECO:0007669"/>
    <property type="project" value="UniProtKB-KW"/>
</dbReference>
<proteinExistence type="inferred from homology"/>
<dbReference type="Proteomes" id="UP000681311">
    <property type="component" value="Segment"/>
</dbReference>
<keyword evidence="6" id="KW-1160">Virus entry into host cell</keyword>
<keyword evidence="9" id="KW-1185">Reference proteome</keyword>
<comment type="subcellular location">
    <subcellularLocation>
        <location evidence="1">Virion</location>
    </subcellularLocation>
</comment>
<dbReference type="Pfam" id="PF03863">
    <property type="entry name" value="Phage_mat-A"/>
    <property type="match status" value="2"/>
</dbReference>
<protein>
    <submittedName>
        <fullName evidence="8">Maturation protein</fullName>
    </submittedName>
</protein>
<evidence type="ECO:0000256" key="7">
    <source>
        <dbReference type="ARBA" id="ARBA00035110"/>
    </source>
</evidence>
<evidence type="ECO:0000256" key="5">
    <source>
        <dbReference type="ARBA" id="ARBA00023104"/>
    </source>
</evidence>
<keyword evidence="2" id="KW-0945">Host-virus interaction</keyword>
<gene>
    <name evidence="8" type="primary">ESE029_2</name>
</gene>
<comment type="similarity">
    <text evidence="7">Belongs to the Leviviricetes maturation protein family.</text>
</comment>
<reference evidence="8" key="1">
    <citation type="submission" date="2020-09" db="EMBL/GenBank/DDBJ databases">
        <title>Leviviricetes taxonomy.</title>
        <authorList>
            <person name="Stockdale S.R."/>
            <person name="Callanan J."/>
            <person name="Adriaenssens E.M."/>
            <person name="Kuhn J.H."/>
            <person name="Rumnieks J."/>
            <person name="Shkoporov A."/>
            <person name="Draper L.A."/>
            <person name="Ross P."/>
            <person name="Hill C."/>
        </authorList>
    </citation>
    <scope>NUCLEOTIDE SEQUENCE</scope>
</reference>
<name>A0A8S5KXY8_9VIRU</name>
<sequence length="374" mass="42245">MALPIINLPTRTRSSNTDGLGSFHESVVGTRQAKPYDKPATYEVNRVSTTYAKLFGDTTTHGGMADASSYKGDYLVDPTCSMPCVSEEIDWAVNSAREALINELNEEAMIAVNIAERQQSINMMTNRVMQIYRFTSRLRRGDIRGAAAQLRVDPTPIRSRPKGNGRWRRSKDYSNAWLEFHFGWEPLVKDIGACIDLLSEPIPGGVFTVKGRNTPFDKWSYRLINSSYNEYQRREIKGRVRGKAGAEIYVTDPNAYLANRLGLVNPLSVVWELVPYSFVVDWFANVGQFIGQFSDLYGCTVLNPWYGWTMVVGSSRYEYHYDWGNQTHGQEVTQTALYSRRYLGIPSVKLGIRPPKRLSVVRAATAIALLVQKL</sequence>
<dbReference type="KEGG" id="vg:80398085"/>
<organism evidence="8 9">
    <name type="scientific">ssRNA phage ESE029</name>
    <dbReference type="NCBI Taxonomy" id="2786005"/>
    <lineage>
        <taxon>Viruses</taxon>
        <taxon>Riboviria</taxon>
        <taxon>Orthornavirae</taxon>
        <taxon>Lenarviricota</taxon>
        <taxon>Leviviricetes</taxon>
        <taxon>Norzivirales</taxon>
        <taxon>Fiersviridae</taxon>
        <taxon>Lohngkovirus</taxon>
        <taxon>Lohngkovirus defluviicola</taxon>
        <taxon>Brudgevirus defluviicola</taxon>
    </lineage>
</organism>
<keyword evidence="5" id="KW-1175">Viral attachment to host cell pilus</keyword>
<dbReference type="GO" id="GO:0039666">
    <property type="term" value="P:virion attachment to host cell pilus"/>
    <property type="evidence" value="ECO:0007669"/>
    <property type="project" value="UniProtKB-KW"/>
</dbReference>
<dbReference type="GeneID" id="80398085"/>
<evidence type="ECO:0000313" key="9">
    <source>
        <dbReference type="Proteomes" id="UP000681311"/>
    </source>
</evidence>